<dbReference type="InterPro" id="IPR016161">
    <property type="entry name" value="Ald_DH/histidinol_DH"/>
</dbReference>
<dbReference type="Gene3D" id="3.40.309.10">
    <property type="entry name" value="Aldehyde Dehydrogenase, Chain A, domain 2"/>
    <property type="match status" value="1"/>
</dbReference>
<evidence type="ECO:0000256" key="4">
    <source>
        <dbReference type="ARBA" id="ARBA00054572"/>
    </source>
</evidence>
<accession>A0A974BKF1</accession>
<dbReference type="EMBL" id="JACBNQ010000013">
    <property type="protein sequence ID" value="NYB74808.1"/>
    <property type="molecule type" value="Genomic_DNA"/>
</dbReference>
<reference evidence="8" key="1">
    <citation type="submission" date="2020-07" db="EMBL/GenBank/DDBJ databases">
        <title>Genomic analysis of a strain of Sedimentibacter Hydroxybenzoicus DSM7310.</title>
        <authorList>
            <person name="Ma S."/>
        </authorList>
    </citation>
    <scope>NUCLEOTIDE SEQUENCE</scope>
    <source>
        <strain evidence="8">DSM 7310</strain>
    </source>
</reference>
<comment type="caution">
    <text evidence="8">The sequence shown here is derived from an EMBL/GenBank/DDBJ whole genome shotgun (WGS) entry which is preliminary data.</text>
</comment>
<dbReference type="AlphaFoldDB" id="A0A974BKF1"/>
<comment type="catalytic activity">
    <reaction evidence="3">
        <text>(2S)-3-sulfolactaldehyde + NAD(+) + H2O = (2S)-3-sulfolactate + NADH + 2 H(+)</text>
        <dbReference type="Rhea" id="RHEA:47932"/>
        <dbReference type="ChEBI" id="CHEBI:15377"/>
        <dbReference type="ChEBI" id="CHEBI:15378"/>
        <dbReference type="ChEBI" id="CHEBI:57540"/>
        <dbReference type="ChEBI" id="CHEBI:57945"/>
        <dbReference type="ChEBI" id="CHEBI:61289"/>
        <dbReference type="ChEBI" id="CHEBI:90109"/>
        <dbReference type="EC" id="1.2.1.97"/>
    </reaction>
    <physiologicalReaction direction="left-to-right" evidence="3">
        <dbReference type="Rhea" id="RHEA:47933"/>
    </physiologicalReaction>
</comment>
<sequence>MKHYKLFIGGKWVDSDERFNVTDKYNGNPFVTIAQATKENVDTAVISARNSFNNNYLTPTTRYNILMNAAEIVIRDREILAEILSREVGKPISEARGEVSGVILNFKNMAEEAKRITGEMVPIDATSGFENRIGFTLRVPVGIVCAITPFNYPLSLSVSKVAPAIAAGNAVILKPTQQTPVNACKLVEVLLEAGLPPEHIQLVMGPGSTVGEMLLNNNDINFYSFTGSAEIGEHITNTIGIRRSTMELGSNAAVIVHKDADIEAAAKECTLKGFYNAGQVCVSIQRIVVHKDVFEKFVSISKKHAESLVLGNPMEENTTMGPMISKKEAERVAKWVDEAVSQGAKTVCGGKIHNEIFYLPTILTDVKKDMKVYNNEIFGPVIIINTYDDFDEAISYVNDSVYGLQAGVYTKDIHLAMTAARKIQCGGVIINDTSYFKARNMPYGGLKKSGFGKEGGKYAVEEMTDEKMIVLNV</sequence>
<dbReference type="EC" id="1.2.1.97" evidence="5"/>
<dbReference type="PANTHER" id="PTHR42991:SF1">
    <property type="entry name" value="ALDEHYDE DEHYDROGENASE"/>
    <property type="match status" value="1"/>
</dbReference>
<dbReference type="GO" id="GO:0008911">
    <property type="term" value="F:lactaldehyde dehydrogenase (NAD+) activity"/>
    <property type="evidence" value="ECO:0007669"/>
    <property type="project" value="TreeGrafter"/>
</dbReference>
<evidence type="ECO:0000256" key="3">
    <source>
        <dbReference type="ARBA" id="ARBA00050326"/>
    </source>
</evidence>
<dbReference type="Gene3D" id="3.40.605.10">
    <property type="entry name" value="Aldehyde Dehydrogenase, Chain A, domain 1"/>
    <property type="match status" value="1"/>
</dbReference>
<feature type="domain" description="Aldehyde dehydrogenase" evidence="7">
    <location>
        <begin position="12"/>
        <end position="469"/>
    </location>
</feature>
<dbReference type="InterPro" id="IPR015590">
    <property type="entry name" value="Aldehyde_DH_dom"/>
</dbReference>
<proteinExistence type="inferred from homology"/>
<dbReference type="InterPro" id="IPR016163">
    <property type="entry name" value="Ald_DH_C"/>
</dbReference>
<dbReference type="RefSeq" id="WP_179238512.1">
    <property type="nucleotide sequence ID" value="NZ_JACBNQ010000013.1"/>
</dbReference>
<keyword evidence="2" id="KW-0560">Oxidoreductase</keyword>
<dbReference type="FunFam" id="3.40.309.10:FF:000009">
    <property type="entry name" value="Aldehyde dehydrogenase A"/>
    <property type="match status" value="1"/>
</dbReference>
<evidence type="ECO:0000259" key="7">
    <source>
        <dbReference type="Pfam" id="PF00171"/>
    </source>
</evidence>
<comment type="function">
    <text evidence="4">Part of the sulfo-TAL (or sulfo-SFT) pathway, a D-sulfoquinovose degradation pathway that produces sulfolactate (SL). Catalyzes the oxidation of 3-sulfolactaldehyde (SLA) to sulfolactate (SL).</text>
</comment>
<gene>
    <name evidence="8" type="ORF">HZF24_11735</name>
</gene>
<evidence type="ECO:0000256" key="5">
    <source>
        <dbReference type="ARBA" id="ARBA00066984"/>
    </source>
</evidence>
<dbReference type="FunFam" id="3.40.605.10:FF:000007">
    <property type="entry name" value="NAD/NADP-dependent betaine aldehyde dehydrogenase"/>
    <property type="match status" value="1"/>
</dbReference>
<organism evidence="8 9">
    <name type="scientific">Sedimentibacter hydroxybenzoicus DSM 7310</name>
    <dbReference type="NCBI Taxonomy" id="1123245"/>
    <lineage>
        <taxon>Bacteria</taxon>
        <taxon>Bacillati</taxon>
        <taxon>Bacillota</taxon>
        <taxon>Tissierellia</taxon>
        <taxon>Sedimentibacter</taxon>
    </lineage>
</organism>
<evidence type="ECO:0000313" key="8">
    <source>
        <dbReference type="EMBL" id="NYB74808.1"/>
    </source>
</evidence>
<protein>
    <recommendedName>
        <fullName evidence="6">3-sulfolactaldehyde dehydrogenase</fullName>
        <ecNumber evidence="5">1.2.1.97</ecNumber>
    </recommendedName>
</protein>
<evidence type="ECO:0000256" key="6">
    <source>
        <dbReference type="ARBA" id="ARBA00067277"/>
    </source>
</evidence>
<name>A0A974BKF1_SEDHY</name>
<evidence type="ECO:0000256" key="2">
    <source>
        <dbReference type="ARBA" id="ARBA00023002"/>
    </source>
</evidence>
<dbReference type="PANTHER" id="PTHR42991">
    <property type="entry name" value="ALDEHYDE DEHYDROGENASE"/>
    <property type="match status" value="1"/>
</dbReference>
<comment type="similarity">
    <text evidence="1">Belongs to the aldehyde dehydrogenase family.</text>
</comment>
<dbReference type="SUPFAM" id="SSF53720">
    <property type="entry name" value="ALDH-like"/>
    <property type="match status" value="1"/>
</dbReference>
<dbReference type="InterPro" id="IPR051020">
    <property type="entry name" value="ALDH-related_metabolic_enz"/>
</dbReference>
<dbReference type="Pfam" id="PF00171">
    <property type="entry name" value="Aldedh"/>
    <property type="match status" value="1"/>
</dbReference>
<evidence type="ECO:0000256" key="1">
    <source>
        <dbReference type="ARBA" id="ARBA00009986"/>
    </source>
</evidence>
<evidence type="ECO:0000313" key="9">
    <source>
        <dbReference type="Proteomes" id="UP000611629"/>
    </source>
</evidence>
<keyword evidence="9" id="KW-1185">Reference proteome</keyword>
<dbReference type="InterPro" id="IPR016162">
    <property type="entry name" value="Ald_DH_N"/>
</dbReference>
<dbReference type="Proteomes" id="UP000611629">
    <property type="component" value="Unassembled WGS sequence"/>
</dbReference>